<dbReference type="GO" id="GO:0003676">
    <property type="term" value="F:nucleic acid binding"/>
    <property type="evidence" value="ECO:0007669"/>
    <property type="project" value="InterPro"/>
</dbReference>
<feature type="domain" description="RNase H type-1" evidence="2">
    <location>
        <begin position="145"/>
        <end position="220"/>
    </location>
</feature>
<dbReference type="InterPro" id="IPR052929">
    <property type="entry name" value="RNase_H-like_EbsB-rel"/>
</dbReference>
<dbReference type="Proteomes" id="UP000236291">
    <property type="component" value="Unassembled WGS sequence"/>
</dbReference>
<proteinExistence type="predicted"/>
<feature type="transmembrane region" description="Helical" evidence="1">
    <location>
        <begin position="73"/>
        <end position="102"/>
    </location>
</feature>
<evidence type="ECO:0000313" key="3">
    <source>
        <dbReference type="EMBL" id="PNX65977.1"/>
    </source>
</evidence>
<keyword evidence="1" id="KW-0472">Membrane</keyword>
<dbReference type="GO" id="GO:0004523">
    <property type="term" value="F:RNA-DNA hybrid ribonuclease activity"/>
    <property type="evidence" value="ECO:0007669"/>
    <property type="project" value="InterPro"/>
</dbReference>
<gene>
    <name evidence="3" type="ORF">L195_g054819</name>
</gene>
<evidence type="ECO:0000256" key="1">
    <source>
        <dbReference type="SAM" id="Phobius"/>
    </source>
</evidence>
<dbReference type="Pfam" id="PF13456">
    <property type="entry name" value="RVT_3"/>
    <property type="match status" value="1"/>
</dbReference>
<evidence type="ECO:0000259" key="2">
    <source>
        <dbReference type="Pfam" id="PF13456"/>
    </source>
</evidence>
<dbReference type="AlphaFoldDB" id="A0A2K3KI67"/>
<comment type="caution">
    <text evidence="3">The sequence shown here is derived from an EMBL/GenBank/DDBJ whole genome shotgun (WGS) entry which is preliminary data.</text>
</comment>
<reference evidence="3 4" key="1">
    <citation type="journal article" date="2014" name="Am. J. Bot.">
        <title>Genome assembly and annotation for red clover (Trifolium pratense; Fabaceae).</title>
        <authorList>
            <person name="Istvanek J."/>
            <person name="Jaros M."/>
            <person name="Krenek A."/>
            <person name="Repkova J."/>
        </authorList>
    </citation>
    <scope>NUCLEOTIDE SEQUENCE [LARGE SCALE GENOMIC DNA]</scope>
    <source>
        <strain evidence="4">cv. Tatra</strain>
        <tissue evidence="3">Young leaves</tissue>
    </source>
</reference>
<dbReference type="PANTHER" id="PTHR47074">
    <property type="entry name" value="BNAC02G40300D PROTEIN"/>
    <property type="match status" value="1"/>
</dbReference>
<organism evidence="3 4">
    <name type="scientific">Trifolium pratense</name>
    <name type="common">Red clover</name>
    <dbReference type="NCBI Taxonomy" id="57577"/>
    <lineage>
        <taxon>Eukaryota</taxon>
        <taxon>Viridiplantae</taxon>
        <taxon>Streptophyta</taxon>
        <taxon>Embryophyta</taxon>
        <taxon>Tracheophyta</taxon>
        <taxon>Spermatophyta</taxon>
        <taxon>Magnoliopsida</taxon>
        <taxon>eudicotyledons</taxon>
        <taxon>Gunneridae</taxon>
        <taxon>Pentapetalae</taxon>
        <taxon>rosids</taxon>
        <taxon>fabids</taxon>
        <taxon>Fabales</taxon>
        <taxon>Fabaceae</taxon>
        <taxon>Papilionoideae</taxon>
        <taxon>50 kb inversion clade</taxon>
        <taxon>NPAAA clade</taxon>
        <taxon>Hologalegina</taxon>
        <taxon>IRL clade</taxon>
        <taxon>Trifolieae</taxon>
        <taxon>Trifolium</taxon>
    </lineage>
</organism>
<protein>
    <submittedName>
        <fullName evidence="3">Cytochrome p450</fullName>
    </submittedName>
</protein>
<dbReference type="InterPro" id="IPR002156">
    <property type="entry name" value="RNaseH_domain"/>
</dbReference>
<sequence length="223" mass="24500">MQGLYSDATKINSASRGLCDALSLCDEDIEDEAHVFLNCVAVCARLLQADNNNLLTLQILYSMFAGMLRGTKLGVLLFLCGVFGKTATIGFGMVISAMLFSWDNKLMLCGKSGLLKNNRMYCNVSHQMQEGESWIKPSQGWIKCNIDAGFHSAQGITSWACCARDYEGIFIQAQTGWKQAAMTMIVTEGEGMTLLEGIYVAINNGWECVVFETDSQLLVDHSC</sequence>
<accession>A0A2K3KI67</accession>
<keyword evidence="1" id="KW-1133">Transmembrane helix</keyword>
<dbReference type="EMBL" id="ASHM01097376">
    <property type="protein sequence ID" value="PNX65977.1"/>
    <property type="molecule type" value="Genomic_DNA"/>
</dbReference>
<evidence type="ECO:0000313" key="4">
    <source>
        <dbReference type="Proteomes" id="UP000236291"/>
    </source>
</evidence>
<name>A0A2K3KI67_TRIPR</name>
<keyword evidence="1" id="KW-0812">Transmembrane</keyword>
<reference evidence="3 4" key="2">
    <citation type="journal article" date="2017" name="Front. Plant Sci.">
        <title>Gene Classification and Mining of Molecular Markers Useful in Red Clover (Trifolium pratense) Breeding.</title>
        <authorList>
            <person name="Istvanek J."/>
            <person name="Dluhosova J."/>
            <person name="Dluhos P."/>
            <person name="Patkova L."/>
            <person name="Nedelnik J."/>
            <person name="Repkova J."/>
        </authorList>
    </citation>
    <scope>NUCLEOTIDE SEQUENCE [LARGE SCALE GENOMIC DNA]</scope>
    <source>
        <strain evidence="4">cv. Tatra</strain>
        <tissue evidence="3">Young leaves</tissue>
    </source>
</reference>
<dbReference type="PANTHER" id="PTHR47074:SF54">
    <property type="entry name" value="RNASE H TYPE-1 DOMAIN-CONTAINING PROTEIN"/>
    <property type="match status" value="1"/>
</dbReference>